<feature type="chain" id="PRO_5040257942" description="Metalloprotease" evidence="2">
    <location>
        <begin position="27"/>
        <end position="887"/>
    </location>
</feature>
<sequence length="887" mass="99378">MARKLLTPLLLFQLCCFTDWIGTASALPTFDGSSNASPTDAIPPLIWRLHNDAHSANATLGSISLLTRVDPENKHKVEDYFNVEFTPDAPGSCHAWETRVREAWEEAIQMIRFATGKAKMLRSSKPGPAMAERRDEWIRVEQTFRALFGKPDAKPEDFEGAKFNDEPMAQVVEGQIGTLLSDHLAVPQKPYLRCDQDYFLYVKPDHVDPRDAGTPEEGKHTFVKPSKNNVPCPNGAWILQGFPKQQTFWQCYPDPVPRVEDRVMDVVCTEDPVMGKNLAKSIWFEYTPATNRWNWNSDRRIMTFCPASLNRADWSAAAAVSGIKEGDRLGYPMAVTWIHEMFHYLAGWFDERAVTAEGEPWEERRTYGWEKAVNLGQHAAQRSAFSPENMDLFAEAMYFKDWHWASGRAKKTPEADDFDPIKVYQAYEPQSESDSSSSGSESGSGDSEHSSNDHPTSEPDMPAGRKVLLQHKTGDQGPQDNAHSDSENSAGRRSREMPAKDGDAGAHESKERIRFKRANEDGVSGLQDVFRVDSMDPSPRGSCKSHMDRFRSAWDDVVDILRIARQKAELLKDNDLSKPEEKGESLRLKQIFRALFGDSDPVVLADKYQQILSKRLDNKGVIYLKCGDNALIYREANSTDPRDDRTPNEGKHTLAKPGHPHQPCPYGAWVFVGLEKGKSFYECRHTAVGAGNITTNPAWCPGPGIYGQVITTPTATVLGFCGNVLLSDTWSVTEEAVNIKEGQDFHFSKYLQSTWIHEMFHYIEKYIEEPSVDDEGKPRGASPHGKALRRTVGWPSCVNLAQYEPKRALKSPENLAAFAMAAYLDQWHWASGIAKKEPEKEPFDPIQAYRTNMHDPSFTDNLMSLGNGTDASSQFPGNGSTSSIVGN</sequence>
<dbReference type="GeneID" id="68290014"/>
<evidence type="ECO:0000313" key="4">
    <source>
        <dbReference type="Proteomes" id="UP000825890"/>
    </source>
</evidence>
<dbReference type="RefSeq" id="XP_044655610.1">
    <property type="nucleotide sequence ID" value="XM_044799675.1"/>
</dbReference>
<gene>
    <name evidence="3" type="ORF">CKM354_000443900</name>
</gene>
<evidence type="ECO:0000313" key="3">
    <source>
        <dbReference type="EMBL" id="GIZ41123.1"/>
    </source>
</evidence>
<comment type="caution">
    <text evidence="3">The sequence shown here is derived from an EMBL/GenBank/DDBJ whole genome shotgun (WGS) entry which is preliminary data.</text>
</comment>
<feature type="compositionally biased region" description="Basic and acidic residues" evidence="1">
    <location>
        <begin position="493"/>
        <end position="512"/>
    </location>
</feature>
<accession>A0A9P3CE52</accession>
<keyword evidence="2" id="KW-0732">Signal</keyword>
<keyword evidence="4" id="KW-1185">Reference proteome</keyword>
<feature type="signal peptide" evidence="2">
    <location>
        <begin position="1"/>
        <end position="26"/>
    </location>
</feature>
<feature type="compositionally biased region" description="Basic and acidic residues" evidence="1">
    <location>
        <begin position="446"/>
        <end position="457"/>
    </location>
</feature>
<organism evidence="3 4">
    <name type="scientific">Cercospora kikuchii</name>
    <dbReference type="NCBI Taxonomy" id="84275"/>
    <lineage>
        <taxon>Eukaryota</taxon>
        <taxon>Fungi</taxon>
        <taxon>Dikarya</taxon>
        <taxon>Ascomycota</taxon>
        <taxon>Pezizomycotina</taxon>
        <taxon>Dothideomycetes</taxon>
        <taxon>Dothideomycetidae</taxon>
        <taxon>Mycosphaerellales</taxon>
        <taxon>Mycosphaerellaceae</taxon>
        <taxon>Cercospora</taxon>
    </lineage>
</organism>
<protein>
    <recommendedName>
        <fullName evidence="5">Metalloprotease</fullName>
    </recommendedName>
</protein>
<dbReference type="AlphaFoldDB" id="A0A9P3CE52"/>
<dbReference type="Proteomes" id="UP000825890">
    <property type="component" value="Unassembled WGS sequence"/>
</dbReference>
<evidence type="ECO:0000256" key="1">
    <source>
        <dbReference type="SAM" id="MobiDB-lite"/>
    </source>
</evidence>
<feature type="compositionally biased region" description="Low complexity" evidence="1">
    <location>
        <begin position="432"/>
        <end position="445"/>
    </location>
</feature>
<name>A0A9P3CE52_9PEZI</name>
<feature type="region of interest" description="Disordered" evidence="1">
    <location>
        <begin position="866"/>
        <end position="887"/>
    </location>
</feature>
<evidence type="ECO:0008006" key="5">
    <source>
        <dbReference type="Google" id="ProtNLM"/>
    </source>
</evidence>
<feature type="region of interest" description="Disordered" evidence="1">
    <location>
        <begin position="635"/>
        <end position="659"/>
    </location>
</feature>
<feature type="compositionally biased region" description="Polar residues" evidence="1">
    <location>
        <begin position="476"/>
        <end position="491"/>
    </location>
</feature>
<dbReference type="EMBL" id="BOLY01000003">
    <property type="protein sequence ID" value="GIZ41123.1"/>
    <property type="molecule type" value="Genomic_DNA"/>
</dbReference>
<feature type="compositionally biased region" description="Basic and acidic residues" evidence="1">
    <location>
        <begin position="640"/>
        <end position="652"/>
    </location>
</feature>
<feature type="region of interest" description="Disordered" evidence="1">
    <location>
        <begin position="428"/>
        <end position="512"/>
    </location>
</feature>
<proteinExistence type="predicted"/>
<evidence type="ECO:0000256" key="2">
    <source>
        <dbReference type="SAM" id="SignalP"/>
    </source>
</evidence>
<reference evidence="3 4" key="1">
    <citation type="submission" date="2021-01" db="EMBL/GenBank/DDBJ databases">
        <title>Cercospora kikuchii MAFF 305040 whole genome shotgun sequence.</title>
        <authorList>
            <person name="Kashiwa T."/>
            <person name="Suzuki T."/>
        </authorList>
    </citation>
    <scope>NUCLEOTIDE SEQUENCE [LARGE SCALE GENOMIC DNA]</scope>
    <source>
        <strain evidence="3 4">MAFF 305040</strain>
    </source>
</reference>
<dbReference type="OrthoDB" id="3647961at2759"/>